<dbReference type="InterPro" id="IPR036663">
    <property type="entry name" value="Fumarylacetoacetase_C_sf"/>
</dbReference>
<sequence>MPNGFNHENSSSNTMQHIKSISLAIVLLASVLYVPSCKLTGAKKNSNSSSSSPTKVLDQTPDGRLVEELTTSYLNKTPARAVATQLTVEQAQALQDQFVQQLSSSLGNVVGYKAGLTNPAAQERFKVSEPIRGVLLEKMLLKSGAVIPAKFGTRPVYEGDLMVRVGSEEINSATTPREALAALDAVIPFMELPDLVYDPKVSLDGTALAAINVGARLGVLGTPIPLSATPDWEERLKNIKIVIVDKAGNELAVGKSSALLGNPLQVVLWLKDSLKASGKVLKKGDLLSLGSMTPLATVKPGTTIRAQYIGLDPKGKVELSVSFE</sequence>
<dbReference type="GO" id="GO:0008684">
    <property type="term" value="F:2-oxopent-4-enoate hydratase activity"/>
    <property type="evidence" value="ECO:0007669"/>
    <property type="project" value="TreeGrafter"/>
</dbReference>
<dbReference type="InterPro" id="IPR050772">
    <property type="entry name" value="Hydratase-Decarb/MhpD_sf"/>
</dbReference>
<organism evidence="2 3">
    <name type="scientific">Moorena producens (strain JHB)</name>
    <dbReference type="NCBI Taxonomy" id="1454205"/>
    <lineage>
        <taxon>Bacteria</taxon>
        <taxon>Bacillati</taxon>
        <taxon>Cyanobacteriota</taxon>
        <taxon>Cyanophyceae</taxon>
        <taxon>Coleofasciculales</taxon>
        <taxon>Coleofasciculaceae</taxon>
        <taxon>Moorena</taxon>
    </lineage>
</organism>
<dbReference type="PANTHER" id="PTHR30143">
    <property type="entry name" value="ACID HYDRATASE"/>
    <property type="match status" value="1"/>
</dbReference>
<reference evidence="3" key="1">
    <citation type="submission" date="2016-10" db="EMBL/GenBank/DDBJ databases">
        <title>Comparative genomics uncovers the prolific and rare metabolic potential of the cyanobacterial genus Moorea.</title>
        <authorList>
            <person name="Leao T."/>
            <person name="Castelao G."/>
            <person name="Korobeynikov A."/>
            <person name="Monroe E.A."/>
            <person name="Podell S."/>
            <person name="Glukhov E."/>
            <person name="Allen E."/>
            <person name="Gerwick W.H."/>
            <person name="Gerwick L."/>
        </authorList>
    </citation>
    <scope>NUCLEOTIDE SEQUENCE [LARGE SCALE GENOMIC DNA]</scope>
    <source>
        <strain evidence="3">JHB</strain>
    </source>
</reference>
<evidence type="ECO:0000313" key="2">
    <source>
        <dbReference type="EMBL" id="AOY78976.1"/>
    </source>
</evidence>
<evidence type="ECO:0000313" key="3">
    <source>
        <dbReference type="Proteomes" id="UP000176944"/>
    </source>
</evidence>
<dbReference type="PANTHER" id="PTHR30143:SF0">
    <property type="entry name" value="2-KETO-4-PENTENOATE HYDRATASE"/>
    <property type="match status" value="1"/>
</dbReference>
<dbReference type="Gene3D" id="3.90.850.10">
    <property type="entry name" value="Fumarylacetoacetase-like, C-terminal domain"/>
    <property type="match status" value="1"/>
</dbReference>
<dbReference type="AlphaFoldDB" id="A0A1D9FUC1"/>
<protein>
    <submittedName>
        <fullName evidence="2">Hydratase</fullName>
    </submittedName>
</protein>
<proteinExistence type="predicted"/>
<dbReference type="EMBL" id="CP017708">
    <property type="protein sequence ID" value="AOY78976.1"/>
    <property type="molecule type" value="Genomic_DNA"/>
</dbReference>
<dbReference type="Proteomes" id="UP000176944">
    <property type="component" value="Chromosome"/>
</dbReference>
<dbReference type="GO" id="GO:0005737">
    <property type="term" value="C:cytoplasm"/>
    <property type="evidence" value="ECO:0007669"/>
    <property type="project" value="TreeGrafter"/>
</dbReference>
<evidence type="ECO:0000256" key="1">
    <source>
        <dbReference type="SAM" id="MobiDB-lite"/>
    </source>
</evidence>
<dbReference type="SUPFAM" id="SSF56529">
    <property type="entry name" value="FAH"/>
    <property type="match status" value="1"/>
</dbReference>
<name>A0A1D9FUC1_MOOP1</name>
<accession>A0A1D9FUC1</accession>
<gene>
    <name evidence="2" type="ORF">BJP36_02725</name>
</gene>
<feature type="region of interest" description="Disordered" evidence="1">
    <location>
        <begin position="41"/>
        <end position="62"/>
    </location>
</feature>